<dbReference type="GO" id="GO:0016787">
    <property type="term" value="F:hydrolase activity"/>
    <property type="evidence" value="ECO:0007669"/>
    <property type="project" value="UniProtKB-KW"/>
</dbReference>
<evidence type="ECO:0000313" key="2">
    <source>
        <dbReference type="EMBL" id="GAA4743659.1"/>
    </source>
</evidence>
<accession>A0ABP8Z1E0</accession>
<dbReference type="EMBL" id="BAABKN010000019">
    <property type="protein sequence ID" value="GAA4743659.1"/>
    <property type="molecule type" value="Genomic_DNA"/>
</dbReference>
<keyword evidence="3" id="KW-1185">Reference proteome</keyword>
<dbReference type="InterPro" id="IPR029058">
    <property type="entry name" value="AB_hydrolase_fold"/>
</dbReference>
<gene>
    <name evidence="2" type="ORF">GCM10023350_30490</name>
</gene>
<comment type="caution">
    <text evidence="2">The sequence shown here is derived from an EMBL/GenBank/DDBJ whole genome shotgun (WGS) entry which is preliminary data.</text>
</comment>
<proteinExistence type="predicted"/>
<dbReference type="PANTHER" id="PTHR43798">
    <property type="entry name" value="MONOACYLGLYCEROL LIPASE"/>
    <property type="match status" value="1"/>
</dbReference>
<name>A0ABP8Z1E0_9ACTN</name>
<dbReference type="Gene3D" id="3.40.50.1820">
    <property type="entry name" value="alpha/beta hydrolase"/>
    <property type="match status" value="1"/>
</dbReference>
<dbReference type="PANTHER" id="PTHR43798:SF33">
    <property type="entry name" value="HYDROLASE, PUTATIVE (AFU_ORTHOLOGUE AFUA_2G14860)-RELATED"/>
    <property type="match status" value="1"/>
</dbReference>
<keyword evidence="2" id="KW-0378">Hydrolase</keyword>
<organism evidence="2 3">
    <name type="scientific">Nocardioides endophyticus</name>
    <dbReference type="NCBI Taxonomy" id="1353775"/>
    <lineage>
        <taxon>Bacteria</taxon>
        <taxon>Bacillati</taxon>
        <taxon>Actinomycetota</taxon>
        <taxon>Actinomycetes</taxon>
        <taxon>Propionibacteriales</taxon>
        <taxon>Nocardioidaceae</taxon>
        <taxon>Nocardioides</taxon>
    </lineage>
</organism>
<dbReference type="Proteomes" id="UP001499882">
    <property type="component" value="Unassembled WGS sequence"/>
</dbReference>
<dbReference type="RefSeq" id="WP_345527673.1">
    <property type="nucleotide sequence ID" value="NZ_BAABKN010000019.1"/>
</dbReference>
<dbReference type="SUPFAM" id="SSF53474">
    <property type="entry name" value="alpha/beta-Hydrolases"/>
    <property type="match status" value="1"/>
</dbReference>
<evidence type="ECO:0000313" key="3">
    <source>
        <dbReference type="Proteomes" id="UP001499882"/>
    </source>
</evidence>
<evidence type="ECO:0000259" key="1">
    <source>
        <dbReference type="Pfam" id="PF12697"/>
    </source>
</evidence>
<feature type="domain" description="AB hydrolase-1" evidence="1">
    <location>
        <begin position="38"/>
        <end position="271"/>
    </location>
</feature>
<sequence length="282" mass="30001">MPAWYRDALALVPAYDAVTAAGARVAYRAWGPVGAPGVVLVHGSAAHGGWWDHVAPHLDRTRRVVAIDLSGHGASDHRPAYALEVWAHEVAAVADAAGARGPIVLVGHSMGAFVTLRAAEVPRAEVAGVLAIDPPVREIDSEVRAARAALAAAVPPVYATAADAAARWRPRPAQHVLPYVRDHIAAESVGPVDGGWSWRFDPRAFDRPDVEPEDWGPIECDVTVLRAEHGMLSSAMADHLVDRLGPRARRLDVHGAGHHVMLDRPLAVASAAQDLLARVDRA</sequence>
<reference evidence="3" key="1">
    <citation type="journal article" date="2019" name="Int. J. Syst. Evol. Microbiol.">
        <title>The Global Catalogue of Microorganisms (GCM) 10K type strain sequencing project: providing services to taxonomists for standard genome sequencing and annotation.</title>
        <authorList>
            <consortium name="The Broad Institute Genomics Platform"/>
            <consortium name="The Broad Institute Genome Sequencing Center for Infectious Disease"/>
            <person name="Wu L."/>
            <person name="Ma J."/>
        </authorList>
    </citation>
    <scope>NUCLEOTIDE SEQUENCE [LARGE SCALE GENOMIC DNA]</scope>
    <source>
        <strain evidence="3">JCM 18532</strain>
    </source>
</reference>
<protein>
    <submittedName>
        <fullName evidence="2">Alpha/beta hydrolase</fullName>
    </submittedName>
</protein>
<dbReference type="InterPro" id="IPR000073">
    <property type="entry name" value="AB_hydrolase_1"/>
</dbReference>
<dbReference type="InterPro" id="IPR050266">
    <property type="entry name" value="AB_hydrolase_sf"/>
</dbReference>
<dbReference type="Pfam" id="PF12697">
    <property type="entry name" value="Abhydrolase_6"/>
    <property type="match status" value="1"/>
</dbReference>